<proteinExistence type="predicted"/>
<dbReference type="Proteomes" id="UP000605676">
    <property type="component" value="Unassembled WGS sequence"/>
</dbReference>
<evidence type="ECO:0000313" key="3">
    <source>
        <dbReference type="Proteomes" id="UP000605676"/>
    </source>
</evidence>
<feature type="transmembrane region" description="Helical" evidence="1">
    <location>
        <begin position="428"/>
        <end position="444"/>
    </location>
</feature>
<evidence type="ECO:0000256" key="1">
    <source>
        <dbReference type="SAM" id="Phobius"/>
    </source>
</evidence>
<accession>A0ABS1HJ85</accession>
<feature type="transmembrane region" description="Helical" evidence="1">
    <location>
        <begin position="401"/>
        <end position="416"/>
    </location>
</feature>
<organism evidence="2 3">
    <name type="scientific">Carboxylicivirga marina</name>
    <dbReference type="NCBI Taxonomy" id="2800988"/>
    <lineage>
        <taxon>Bacteria</taxon>
        <taxon>Pseudomonadati</taxon>
        <taxon>Bacteroidota</taxon>
        <taxon>Bacteroidia</taxon>
        <taxon>Marinilabiliales</taxon>
        <taxon>Marinilabiliaceae</taxon>
        <taxon>Carboxylicivirga</taxon>
    </lineage>
</organism>
<feature type="transmembrane region" description="Helical" evidence="1">
    <location>
        <begin position="228"/>
        <end position="244"/>
    </location>
</feature>
<protein>
    <recommendedName>
        <fullName evidence="4">O-antigen polysaccharide polymerase Wzy</fullName>
    </recommendedName>
</protein>
<comment type="caution">
    <text evidence="2">The sequence shown here is derived from an EMBL/GenBank/DDBJ whole genome shotgun (WGS) entry which is preliminary data.</text>
</comment>
<feature type="transmembrane region" description="Helical" evidence="1">
    <location>
        <begin position="130"/>
        <end position="148"/>
    </location>
</feature>
<dbReference type="EMBL" id="JAENRR010000020">
    <property type="protein sequence ID" value="MBK3517670.1"/>
    <property type="molecule type" value="Genomic_DNA"/>
</dbReference>
<reference evidence="2 3" key="1">
    <citation type="submission" date="2021-01" db="EMBL/GenBank/DDBJ databases">
        <title>Carboxyliciviraga sp.nov., isolated from coastal sediments.</title>
        <authorList>
            <person name="Lu D."/>
            <person name="Zhang T."/>
        </authorList>
    </citation>
    <scope>NUCLEOTIDE SEQUENCE [LARGE SCALE GENOMIC DNA]</scope>
    <source>
        <strain evidence="2 3">N1Y132</strain>
    </source>
</reference>
<feature type="transmembrane region" description="Helical" evidence="1">
    <location>
        <begin position="154"/>
        <end position="175"/>
    </location>
</feature>
<feature type="transmembrane region" description="Helical" evidence="1">
    <location>
        <begin position="371"/>
        <end position="389"/>
    </location>
</feature>
<feature type="transmembrane region" description="Helical" evidence="1">
    <location>
        <begin position="91"/>
        <end position="109"/>
    </location>
</feature>
<feature type="transmembrane region" description="Helical" evidence="1">
    <location>
        <begin position="195"/>
        <end position="216"/>
    </location>
</feature>
<feature type="transmembrane region" description="Helical" evidence="1">
    <location>
        <begin position="56"/>
        <end position="75"/>
    </location>
</feature>
<evidence type="ECO:0000313" key="2">
    <source>
        <dbReference type="EMBL" id="MBK3517670.1"/>
    </source>
</evidence>
<evidence type="ECO:0008006" key="4">
    <source>
        <dbReference type="Google" id="ProtNLM"/>
    </source>
</evidence>
<dbReference type="RefSeq" id="WP_200464900.1">
    <property type="nucleotide sequence ID" value="NZ_JAENRR010000020.1"/>
</dbReference>
<keyword evidence="1" id="KW-0812">Transmembrane</keyword>
<keyword evidence="1" id="KW-0472">Membrane</keyword>
<keyword evidence="1" id="KW-1133">Transmembrane helix</keyword>
<gene>
    <name evidence="2" type="ORF">JIV24_10035</name>
</gene>
<keyword evidence="3" id="KW-1185">Reference proteome</keyword>
<sequence>MVKQYQNTIFILIAVVIICSTLVDIPLVGLLSLGSFSFSLFLFIDRLGKTIPLLELAFLTANLQLLASSFLAFYIQEPDKIFSPKLDAESYFNYALPGILLFGLGLFTFKSNINSKEIKNKLLQFDLFSFAKQLVGIGYLAIIIQPFVPGALAYFFTLLVFLSYIGGIIVIFSQAEHNRKVLWLVIAFLPVLRDAFFSGVFFLALVWVAFAFLYYMNNKPNLSFNKKLAWVAIGIYLIVTLDGAKKDYREVVWKDTYQQIGFFERAGLLAQLSFERLTFQNLMDDQNLSARITRANQGALVTWVMDWVPENEDYANGETIKSAIISAIFPRILLPNKAKAGGKENFERFTGHKLKGTSMNLSLLGEGWANYGYWGGLVFMYCVGFFYSYCLKRFSKFINRYPPYFFFIPFLFIYIIKAEDDLLTPLNHFFKALIVFIALHQVYFKKYFSKNRLF</sequence>
<name>A0ABS1HJ85_9BACT</name>
<feature type="transmembrane region" description="Helical" evidence="1">
    <location>
        <begin position="12"/>
        <end position="44"/>
    </location>
</feature>